<keyword evidence="2 4" id="KW-0547">Nucleotide-binding</keyword>
<dbReference type="PANTHER" id="PTHR23073">
    <property type="entry name" value="26S PROTEASOME REGULATORY SUBUNIT"/>
    <property type="match status" value="1"/>
</dbReference>
<protein>
    <recommendedName>
        <fullName evidence="5">N-acetyltransferase domain-containing protein</fullName>
    </recommendedName>
</protein>
<feature type="domain" description="N-acetyltransferase" evidence="5">
    <location>
        <begin position="3"/>
        <end position="165"/>
    </location>
</feature>
<accession>A0ABN2RLU7</accession>
<dbReference type="PROSITE" id="PS51186">
    <property type="entry name" value="GNAT"/>
    <property type="match status" value="1"/>
</dbReference>
<dbReference type="Pfam" id="PF00583">
    <property type="entry name" value="Acetyltransf_1"/>
    <property type="match status" value="1"/>
</dbReference>
<evidence type="ECO:0000313" key="6">
    <source>
        <dbReference type="EMBL" id="GAA1971377.1"/>
    </source>
</evidence>
<name>A0ABN2RLU7_9ACTN</name>
<dbReference type="InterPro" id="IPR027417">
    <property type="entry name" value="P-loop_NTPase"/>
</dbReference>
<evidence type="ECO:0000259" key="5">
    <source>
        <dbReference type="PROSITE" id="PS51186"/>
    </source>
</evidence>
<dbReference type="Proteomes" id="UP001499854">
    <property type="component" value="Unassembled WGS sequence"/>
</dbReference>
<dbReference type="InterPro" id="IPR003593">
    <property type="entry name" value="AAA+_ATPase"/>
</dbReference>
<sequence>MNWLIREYREEDLAAVVHLIDTTAPLGQESVFSLGECINALTTRQPAAVVTQGGTVVGAALASVNGDRAWIMRIAIEPAWRGRGLASGLLFELERRLVESRVRRIAYILPEEELLGEGLRNAGYERRSAVAYFERVEPVAAAGADALERLGGRTLPGDLWTKLAGMAAERSLIERCVVLPLAEPELAAAHGVAPPRAIALFGPPGTGKTTFARAIASRLGWPFVELLPSRLADGGNLAAAMREAFGLLAEVEQVVVFIDEVEEIAAVRDGAPSSGPHGVTNELLKLIPAFREHSGRLLVCATNSVRALDPAFLRPGRFDYVIPIGPPDAAAREAIWAQHARTSHHAVDLHALVAASDGFSPADIGHAARIAAQTAFERAVFAEDDGLPGVGRIHGRRRTETPAADGMPAGASTGDYLAALAQCRPTATPDLLRAFSEDIATHARL</sequence>
<evidence type="ECO:0000256" key="1">
    <source>
        <dbReference type="ARBA" id="ARBA00006914"/>
    </source>
</evidence>
<dbReference type="CDD" id="cd19481">
    <property type="entry name" value="RecA-like_protease"/>
    <property type="match status" value="1"/>
</dbReference>
<dbReference type="SUPFAM" id="SSF55729">
    <property type="entry name" value="Acyl-CoA N-acyltransferases (Nat)"/>
    <property type="match status" value="1"/>
</dbReference>
<keyword evidence="3 4" id="KW-0067">ATP-binding</keyword>
<dbReference type="InterPro" id="IPR016181">
    <property type="entry name" value="Acyl_CoA_acyltransferase"/>
</dbReference>
<evidence type="ECO:0000256" key="2">
    <source>
        <dbReference type="ARBA" id="ARBA00022741"/>
    </source>
</evidence>
<keyword evidence="7" id="KW-1185">Reference proteome</keyword>
<dbReference type="Gene3D" id="3.40.50.300">
    <property type="entry name" value="P-loop containing nucleotide triphosphate hydrolases"/>
    <property type="match status" value="1"/>
</dbReference>
<gene>
    <name evidence="6" type="ORF">GCM10009838_33360</name>
</gene>
<evidence type="ECO:0000256" key="3">
    <source>
        <dbReference type="ARBA" id="ARBA00022840"/>
    </source>
</evidence>
<organism evidence="6 7">
    <name type="scientific">Catenulispora subtropica</name>
    <dbReference type="NCBI Taxonomy" id="450798"/>
    <lineage>
        <taxon>Bacteria</taxon>
        <taxon>Bacillati</taxon>
        <taxon>Actinomycetota</taxon>
        <taxon>Actinomycetes</taxon>
        <taxon>Catenulisporales</taxon>
        <taxon>Catenulisporaceae</taxon>
        <taxon>Catenulispora</taxon>
    </lineage>
</organism>
<dbReference type="Gene3D" id="3.40.630.30">
    <property type="match status" value="1"/>
</dbReference>
<dbReference type="SMART" id="SM00382">
    <property type="entry name" value="AAA"/>
    <property type="match status" value="1"/>
</dbReference>
<reference evidence="6 7" key="1">
    <citation type="journal article" date="2019" name="Int. J. Syst. Evol. Microbiol.">
        <title>The Global Catalogue of Microorganisms (GCM) 10K type strain sequencing project: providing services to taxonomists for standard genome sequencing and annotation.</title>
        <authorList>
            <consortium name="The Broad Institute Genomics Platform"/>
            <consortium name="The Broad Institute Genome Sequencing Center for Infectious Disease"/>
            <person name="Wu L."/>
            <person name="Ma J."/>
        </authorList>
    </citation>
    <scope>NUCLEOTIDE SEQUENCE [LARGE SCALE GENOMIC DNA]</scope>
    <source>
        <strain evidence="6 7">JCM 16013</strain>
    </source>
</reference>
<comment type="caution">
    <text evidence="6">The sequence shown here is derived from an EMBL/GenBank/DDBJ whole genome shotgun (WGS) entry which is preliminary data.</text>
</comment>
<dbReference type="InterPro" id="IPR050221">
    <property type="entry name" value="26S_Proteasome_ATPase"/>
</dbReference>
<dbReference type="CDD" id="cd04301">
    <property type="entry name" value="NAT_SF"/>
    <property type="match status" value="1"/>
</dbReference>
<dbReference type="Pfam" id="PF00004">
    <property type="entry name" value="AAA"/>
    <property type="match status" value="1"/>
</dbReference>
<dbReference type="SUPFAM" id="SSF52540">
    <property type="entry name" value="P-loop containing nucleoside triphosphate hydrolases"/>
    <property type="match status" value="1"/>
</dbReference>
<evidence type="ECO:0000313" key="7">
    <source>
        <dbReference type="Proteomes" id="UP001499854"/>
    </source>
</evidence>
<dbReference type="PROSITE" id="PS00674">
    <property type="entry name" value="AAA"/>
    <property type="match status" value="1"/>
</dbReference>
<comment type="similarity">
    <text evidence="1 4">Belongs to the AAA ATPase family.</text>
</comment>
<dbReference type="Gene3D" id="1.10.8.60">
    <property type="match status" value="1"/>
</dbReference>
<evidence type="ECO:0000256" key="4">
    <source>
        <dbReference type="RuleBase" id="RU003651"/>
    </source>
</evidence>
<proteinExistence type="inferred from homology"/>
<dbReference type="EMBL" id="BAAAQM010000017">
    <property type="protein sequence ID" value="GAA1971377.1"/>
    <property type="molecule type" value="Genomic_DNA"/>
</dbReference>
<dbReference type="RefSeq" id="WP_344657940.1">
    <property type="nucleotide sequence ID" value="NZ_BAAAQM010000017.1"/>
</dbReference>
<dbReference type="InterPro" id="IPR000182">
    <property type="entry name" value="GNAT_dom"/>
</dbReference>
<dbReference type="InterPro" id="IPR003960">
    <property type="entry name" value="ATPase_AAA_CS"/>
</dbReference>
<dbReference type="InterPro" id="IPR003959">
    <property type="entry name" value="ATPase_AAA_core"/>
</dbReference>